<evidence type="ECO:0000313" key="3">
    <source>
        <dbReference type="Proteomes" id="UP001430953"/>
    </source>
</evidence>
<organism evidence="2 3">
    <name type="scientific">Cardiocondyla obscurior</name>
    <dbReference type="NCBI Taxonomy" id="286306"/>
    <lineage>
        <taxon>Eukaryota</taxon>
        <taxon>Metazoa</taxon>
        <taxon>Ecdysozoa</taxon>
        <taxon>Arthropoda</taxon>
        <taxon>Hexapoda</taxon>
        <taxon>Insecta</taxon>
        <taxon>Pterygota</taxon>
        <taxon>Neoptera</taxon>
        <taxon>Endopterygota</taxon>
        <taxon>Hymenoptera</taxon>
        <taxon>Apocrita</taxon>
        <taxon>Aculeata</taxon>
        <taxon>Formicoidea</taxon>
        <taxon>Formicidae</taxon>
        <taxon>Myrmicinae</taxon>
        <taxon>Cardiocondyla</taxon>
    </lineage>
</organism>
<accession>A0AAW2GCF7</accession>
<keyword evidence="3" id="KW-1185">Reference proteome</keyword>
<gene>
    <name evidence="2" type="ORF">PUN28_005935</name>
</gene>
<name>A0AAW2GCF7_9HYME</name>
<dbReference type="Proteomes" id="UP001430953">
    <property type="component" value="Unassembled WGS sequence"/>
</dbReference>
<feature type="region of interest" description="Disordered" evidence="1">
    <location>
        <begin position="32"/>
        <end position="91"/>
    </location>
</feature>
<dbReference type="EMBL" id="JADYXP020000005">
    <property type="protein sequence ID" value="KAL0123766.1"/>
    <property type="molecule type" value="Genomic_DNA"/>
</dbReference>
<protein>
    <submittedName>
        <fullName evidence="2">Uncharacterized protein</fullName>
    </submittedName>
</protein>
<dbReference type="AlphaFoldDB" id="A0AAW2GCF7"/>
<evidence type="ECO:0000256" key="1">
    <source>
        <dbReference type="SAM" id="MobiDB-lite"/>
    </source>
</evidence>
<evidence type="ECO:0000313" key="2">
    <source>
        <dbReference type="EMBL" id="KAL0123766.1"/>
    </source>
</evidence>
<comment type="caution">
    <text evidence="2">The sequence shown here is derived from an EMBL/GenBank/DDBJ whole genome shotgun (WGS) entry which is preliminary data.</text>
</comment>
<feature type="compositionally biased region" description="Pro residues" evidence="1">
    <location>
        <begin position="56"/>
        <end position="91"/>
    </location>
</feature>
<sequence>MQKWAAATIINCSTSNYRLQLSFSNTGRAATLLRPGAPSPPPFTLLPPRIQHRSPHPPPASPPPSPPPPPSLCANRPSPPTPNNPGNPLPN</sequence>
<proteinExistence type="predicted"/>
<reference evidence="2 3" key="1">
    <citation type="submission" date="2023-03" db="EMBL/GenBank/DDBJ databases">
        <title>High recombination rates correlate with genetic variation in Cardiocondyla obscurior ants.</title>
        <authorList>
            <person name="Errbii M."/>
        </authorList>
    </citation>
    <scope>NUCLEOTIDE SEQUENCE [LARGE SCALE GENOMIC DNA]</scope>
    <source>
        <strain evidence="2">Alpha-2009</strain>
        <tissue evidence="2">Whole body</tissue>
    </source>
</reference>